<dbReference type="RefSeq" id="WP_246418034.1">
    <property type="nucleotide sequence ID" value="NZ_JACIJD010000004.1"/>
</dbReference>
<evidence type="ECO:0000313" key="2">
    <source>
        <dbReference type="Proteomes" id="UP000580654"/>
    </source>
</evidence>
<accession>A0A840YAX1</accession>
<sequence length="215" mass="22486">MTRPQPQPEEEREAEAARVATYLAAHPAFLAERPGLYRALHPPVRVHGERLADHMAALLAAARAETGTVADQARGAQELGLRVSAAAIALIGAADPLAAIAAEWPELLGLESVALAEEAPPSPQRRSLPRGMAKRLTGGREVVLRDASPDLPEAALLHGEAHPLIARDALLPLPGPVPRLLVLGAREASRLPVHGATAPLRLLAGALARALDAVP</sequence>
<dbReference type="Gene3D" id="3.30.450.40">
    <property type="match status" value="1"/>
</dbReference>
<dbReference type="Proteomes" id="UP000580654">
    <property type="component" value="Unassembled WGS sequence"/>
</dbReference>
<reference evidence="1 2" key="1">
    <citation type="submission" date="2020-08" db="EMBL/GenBank/DDBJ databases">
        <title>Genomic Encyclopedia of Type Strains, Phase IV (KMG-IV): sequencing the most valuable type-strain genomes for metagenomic binning, comparative biology and taxonomic classification.</title>
        <authorList>
            <person name="Goeker M."/>
        </authorList>
    </citation>
    <scope>NUCLEOTIDE SEQUENCE [LARGE SCALE GENOMIC DNA]</scope>
    <source>
        <strain evidence="1 2">DSM 25622</strain>
    </source>
</reference>
<dbReference type="EMBL" id="JACIJD010000004">
    <property type="protein sequence ID" value="MBB5693201.1"/>
    <property type="molecule type" value="Genomic_DNA"/>
</dbReference>
<gene>
    <name evidence="1" type="ORF">FHS87_001227</name>
</gene>
<evidence type="ECO:0000313" key="1">
    <source>
        <dbReference type="EMBL" id="MBB5693201.1"/>
    </source>
</evidence>
<dbReference type="AlphaFoldDB" id="A0A840YAX1"/>
<organism evidence="1 2">
    <name type="scientific">Muricoccus pecuniae</name>
    <dbReference type="NCBI Taxonomy" id="693023"/>
    <lineage>
        <taxon>Bacteria</taxon>
        <taxon>Pseudomonadati</taxon>
        <taxon>Pseudomonadota</taxon>
        <taxon>Alphaproteobacteria</taxon>
        <taxon>Acetobacterales</taxon>
        <taxon>Roseomonadaceae</taxon>
        <taxon>Muricoccus</taxon>
    </lineage>
</organism>
<keyword evidence="2" id="KW-1185">Reference proteome</keyword>
<comment type="caution">
    <text evidence="1">The sequence shown here is derived from an EMBL/GenBank/DDBJ whole genome shotgun (WGS) entry which is preliminary data.</text>
</comment>
<dbReference type="InterPro" id="IPR029016">
    <property type="entry name" value="GAF-like_dom_sf"/>
</dbReference>
<protein>
    <submittedName>
        <fullName evidence="1">Uncharacterized protein YigA (DUF484 family)</fullName>
    </submittedName>
</protein>
<proteinExistence type="predicted"/>
<name>A0A840YAX1_9PROT</name>